<keyword evidence="2" id="KW-1003">Cell membrane</keyword>
<keyword evidence="5 6" id="KW-0472">Membrane</keyword>
<feature type="transmembrane region" description="Helical" evidence="6">
    <location>
        <begin position="53"/>
        <end position="73"/>
    </location>
</feature>
<comment type="caution">
    <text evidence="7">The sequence shown here is derived from an EMBL/GenBank/DDBJ whole genome shotgun (WGS) entry which is preliminary data.</text>
</comment>
<dbReference type="GO" id="GO:0005886">
    <property type="term" value="C:plasma membrane"/>
    <property type="evidence" value="ECO:0007669"/>
    <property type="project" value="UniProtKB-SubCell"/>
</dbReference>
<sequence>MIVHIVLLYIIFQFGNWIQRTLHLFIPGSVIGMMVLFILLSTKLIRVSWIEEGANYIVANLAFFFIPVTVGIIDYYDLFLGKGALLILIVLVSTMLVMGGSGFFSQWLMRRKGWEHE</sequence>
<feature type="transmembrane region" description="Helical" evidence="6">
    <location>
        <begin position="22"/>
        <end position="41"/>
    </location>
</feature>
<feature type="transmembrane region" description="Helical" evidence="6">
    <location>
        <begin position="85"/>
        <end position="104"/>
    </location>
</feature>
<accession>A0A3E0WUK1</accession>
<reference evidence="7 8" key="1">
    <citation type="submission" date="2017-05" db="EMBL/GenBank/DDBJ databases">
        <title>Virgibacillus sp. AK90 isolated from a saltern of Kakinada, India.</title>
        <authorList>
            <person name="Gupta V."/>
            <person name="Sidhu C."/>
            <person name="Korpole S."/>
            <person name="Pinnaka A.K."/>
        </authorList>
    </citation>
    <scope>NUCLEOTIDE SEQUENCE [LARGE SCALE GENOMIC DNA]</scope>
    <source>
        <strain evidence="7 8">AK90</strain>
    </source>
</reference>
<evidence type="ECO:0000313" key="7">
    <source>
        <dbReference type="EMBL" id="RFA35666.1"/>
    </source>
</evidence>
<dbReference type="PANTHER" id="PTHR33931:SF2">
    <property type="entry name" value="HOLIN-LIKE PROTEIN CIDA"/>
    <property type="match status" value="1"/>
</dbReference>
<keyword evidence="4 6" id="KW-1133">Transmembrane helix</keyword>
<evidence type="ECO:0000256" key="1">
    <source>
        <dbReference type="ARBA" id="ARBA00004651"/>
    </source>
</evidence>
<dbReference type="InterPro" id="IPR005538">
    <property type="entry name" value="LrgA/CidA"/>
</dbReference>
<gene>
    <name evidence="7" type="ORF">CAI16_07625</name>
</gene>
<evidence type="ECO:0000256" key="5">
    <source>
        <dbReference type="ARBA" id="ARBA00023136"/>
    </source>
</evidence>
<dbReference type="Proteomes" id="UP000256488">
    <property type="component" value="Unassembled WGS sequence"/>
</dbReference>
<comment type="subcellular location">
    <subcellularLocation>
        <location evidence="1">Cell membrane</location>
        <topology evidence="1">Multi-pass membrane protein</topology>
    </subcellularLocation>
</comment>
<dbReference type="AlphaFoldDB" id="A0A3E0WUK1"/>
<dbReference type="NCBIfam" id="NF002460">
    <property type="entry name" value="PRK01658.1"/>
    <property type="match status" value="1"/>
</dbReference>
<dbReference type="PANTHER" id="PTHR33931">
    <property type="entry name" value="HOLIN-LIKE PROTEIN CIDA-RELATED"/>
    <property type="match status" value="1"/>
</dbReference>
<keyword evidence="3 6" id="KW-0812">Transmembrane</keyword>
<dbReference type="EMBL" id="NFZX01000011">
    <property type="protein sequence ID" value="RFA35666.1"/>
    <property type="molecule type" value="Genomic_DNA"/>
</dbReference>
<proteinExistence type="predicted"/>
<organism evidence="7 8">
    <name type="scientific">Virgibacillus dokdonensis</name>
    <dbReference type="NCBI Taxonomy" id="302167"/>
    <lineage>
        <taxon>Bacteria</taxon>
        <taxon>Bacillati</taxon>
        <taxon>Bacillota</taxon>
        <taxon>Bacilli</taxon>
        <taxon>Bacillales</taxon>
        <taxon>Bacillaceae</taxon>
        <taxon>Virgibacillus</taxon>
    </lineage>
</organism>
<protein>
    <submittedName>
        <fullName evidence="7">CidA/LrgA family protein</fullName>
    </submittedName>
</protein>
<evidence type="ECO:0000313" key="8">
    <source>
        <dbReference type="Proteomes" id="UP000256488"/>
    </source>
</evidence>
<evidence type="ECO:0000256" key="6">
    <source>
        <dbReference type="SAM" id="Phobius"/>
    </source>
</evidence>
<evidence type="ECO:0000256" key="4">
    <source>
        <dbReference type="ARBA" id="ARBA00022989"/>
    </source>
</evidence>
<name>A0A3E0WUK1_9BACI</name>
<evidence type="ECO:0000256" key="2">
    <source>
        <dbReference type="ARBA" id="ARBA00022475"/>
    </source>
</evidence>
<evidence type="ECO:0000256" key="3">
    <source>
        <dbReference type="ARBA" id="ARBA00022692"/>
    </source>
</evidence>
<dbReference type="Pfam" id="PF03788">
    <property type="entry name" value="LrgA"/>
    <property type="match status" value="1"/>
</dbReference>